<dbReference type="PROSITE" id="PS01104">
    <property type="entry name" value="RIBOSOMAL_L13E"/>
    <property type="match status" value="1"/>
</dbReference>
<reference evidence="7" key="2">
    <citation type="submission" date="2017-03" db="EMBL/GenBank/DDBJ databases">
        <authorList>
            <person name="Afonso C.L."/>
            <person name="Miller P.J."/>
            <person name="Scott M.A."/>
            <person name="Spackman E."/>
            <person name="Goraichik I."/>
            <person name="Dimitrov K.M."/>
            <person name="Suarez D.L."/>
            <person name="Swayne D.E."/>
        </authorList>
    </citation>
    <scope>NUCLEOTIDE SEQUENCE [LARGE SCALE GENOMIC DNA]</scope>
</reference>
<proteinExistence type="inferred from homology"/>
<dbReference type="Pfam" id="PF01294">
    <property type="entry name" value="Ribosomal_L13e"/>
    <property type="match status" value="1"/>
</dbReference>
<dbReference type="GO" id="GO:0003735">
    <property type="term" value="F:structural constituent of ribosome"/>
    <property type="evidence" value="ECO:0007669"/>
    <property type="project" value="InterPro"/>
</dbReference>
<dbReference type="FunFam" id="1.20.5.110:FF:000003">
    <property type="entry name" value="60S ribosomal protein L13"/>
    <property type="match status" value="1"/>
</dbReference>
<dbReference type="OrthoDB" id="10264538at2759"/>
<sequence>MTIKHNQQIQHNHFRKDWQRRVRVHFDQPGRKHRRRQARLDKAAAVAPRPIDKLRPVVRCPTIKYNRRVRAGRGFTLTELKEAGIPRKFAPTIGISVDHRRVNLSMESLTANVARLKAYRERLILFPRRAGQHKKTDSSKEEVESHKEGKIVQKTSSAFPVQDASKANAISEVSKSEMGEGESAAYRRLRDARSDARLVGVREKRAKAKADEASAAKK</sequence>
<dbReference type="InterPro" id="IPR018256">
    <property type="entry name" value="Ribosomal_eL13_CS"/>
</dbReference>
<evidence type="ECO:0000313" key="9">
    <source>
        <dbReference type="Proteomes" id="UP000324767"/>
    </source>
</evidence>
<evidence type="ECO:0000313" key="8">
    <source>
        <dbReference type="Proteomes" id="UP000192927"/>
    </source>
</evidence>
<dbReference type="Gene3D" id="1.20.5.110">
    <property type="match status" value="1"/>
</dbReference>
<dbReference type="GO" id="GO:0022625">
    <property type="term" value="C:cytosolic large ribosomal subunit"/>
    <property type="evidence" value="ECO:0007669"/>
    <property type="project" value="TreeGrafter"/>
</dbReference>
<feature type="compositionally biased region" description="Basic and acidic residues" evidence="5">
    <location>
        <begin position="134"/>
        <end position="151"/>
    </location>
</feature>
<accession>A0A1W5D289</accession>
<dbReference type="PANTHER" id="PTHR11722">
    <property type="entry name" value="60S RIBOSOMAL PROTEIN L13"/>
    <property type="match status" value="1"/>
</dbReference>
<reference evidence="6 9" key="3">
    <citation type="submission" date="2019-09" db="EMBL/GenBank/DDBJ databases">
        <title>The hologenome of the rock-dwelling lichen Lasallia pustulata.</title>
        <authorList>
            <person name="Greshake Tzovaras B."/>
            <person name="Segers F."/>
            <person name="Bicker A."/>
            <person name="Dal Grande F."/>
            <person name="Otte J."/>
            <person name="Hankeln T."/>
            <person name="Schmitt I."/>
            <person name="Ebersberger I."/>
        </authorList>
    </citation>
    <scope>NUCLEOTIDE SEQUENCE [LARGE SCALE GENOMIC DNA]</scope>
    <source>
        <strain evidence="6">A1-1</strain>
    </source>
</reference>
<dbReference type="InterPro" id="IPR001380">
    <property type="entry name" value="Ribosomal_eL13"/>
</dbReference>
<evidence type="ECO:0000313" key="6">
    <source>
        <dbReference type="EMBL" id="KAA6412846.1"/>
    </source>
</evidence>
<keyword evidence="2 4" id="KW-0689">Ribosomal protein</keyword>
<name>A0A1W5D289_9LECA</name>
<dbReference type="EMBL" id="VXIT01000005">
    <property type="protein sequence ID" value="KAA6412846.1"/>
    <property type="molecule type" value="Genomic_DNA"/>
</dbReference>
<dbReference type="Proteomes" id="UP000192927">
    <property type="component" value="Unassembled WGS sequence"/>
</dbReference>
<keyword evidence="3 4" id="KW-0687">Ribonucleoprotein</keyword>
<dbReference type="PANTHER" id="PTHR11722:SF0">
    <property type="entry name" value="LARGE RIBOSOMAL SUBUNIT PROTEIN EL13"/>
    <property type="match status" value="1"/>
</dbReference>
<evidence type="ECO:0000256" key="4">
    <source>
        <dbReference type="RuleBase" id="RU000572"/>
    </source>
</evidence>
<dbReference type="GO" id="GO:0003723">
    <property type="term" value="F:RNA binding"/>
    <property type="evidence" value="ECO:0007669"/>
    <property type="project" value="TreeGrafter"/>
</dbReference>
<dbReference type="AlphaFoldDB" id="A0A1W5D289"/>
<protein>
    <recommendedName>
        <fullName evidence="4">60S ribosomal protein L13</fullName>
    </recommendedName>
</protein>
<keyword evidence="8" id="KW-1185">Reference proteome</keyword>
<evidence type="ECO:0000256" key="5">
    <source>
        <dbReference type="SAM" id="MobiDB-lite"/>
    </source>
</evidence>
<reference evidence="8" key="1">
    <citation type="submission" date="2017-03" db="EMBL/GenBank/DDBJ databases">
        <authorList>
            <person name="Sharma R."/>
            <person name="Thines M."/>
        </authorList>
    </citation>
    <scope>NUCLEOTIDE SEQUENCE [LARGE SCALE GENOMIC DNA]</scope>
</reference>
<dbReference type="GO" id="GO:0006412">
    <property type="term" value="P:translation"/>
    <property type="evidence" value="ECO:0007669"/>
    <property type="project" value="InterPro"/>
</dbReference>
<organism evidence="7 8">
    <name type="scientific">Lasallia pustulata</name>
    <dbReference type="NCBI Taxonomy" id="136370"/>
    <lineage>
        <taxon>Eukaryota</taxon>
        <taxon>Fungi</taxon>
        <taxon>Dikarya</taxon>
        <taxon>Ascomycota</taxon>
        <taxon>Pezizomycotina</taxon>
        <taxon>Lecanoromycetes</taxon>
        <taxon>OSLEUM clade</taxon>
        <taxon>Umbilicariomycetidae</taxon>
        <taxon>Umbilicariales</taxon>
        <taxon>Umbilicariaceae</taxon>
        <taxon>Lasallia</taxon>
    </lineage>
</organism>
<comment type="similarity">
    <text evidence="1 4">Belongs to the eukaryotic ribosomal protein eL13 family.</text>
</comment>
<dbReference type="HAMAP" id="MF_00499">
    <property type="entry name" value="Ribosomal_eL13"/>
    <property type="match status" value="1"/>
</dbReference>
<evidence type="ECO:0000256" key="3">
    <source>
        <dbReference type="ARBA" id="ARBA00023274"/>
    </source>
</evidence>
<evidence type="ECO:0000256" key="1">
    <source>
        <dbReference type="ARBA" id="ARBA00005640"/>
    </source>
</evidence>
<gene>
    <name evidence="6" type="ORF">FRX48_03839</name>
</gene>
<evidence type="ECO:0000313" key="7">
    <source>
        <dbReference type="EMBL" id="SLM37247.1"/>
    </source>
</evidence>
<evidence type="ECO:0000256" key="2">
    <source>
        <dbReference type="ARBA" id="ARBA00022980"/>
    </source>
</evidence>
<feature type="region of interest" description="Disordered" evidence="5">
    <location>
        <begin position="130"/>
        <end position="165"/>
    </location>
</feature>
<dbReference type="Proteomes" id="UP000324767">
    <property type="component" value="Unassembled WGS sequence"/>
</dbReference>
<dbReference type="EMBL" id="FWEW01001463">
    <property type="protein sequence ID" value="SLM37247.1"/>
    <property type="molecule type" value="Genomic_DNA"/>
</dbReference>